<gene>
    <name evidence="9" type="ORF">FHS81_001051</name>
</gene>
<reference evidence="9 10" key="1">
    <citation type="submission" date="2020-08" db="EMBL/GenBank/DDBJ databases">
        <title>Genomic Encyclopedia of Type Strains, Phase IV (KMG-IV): sequencing the most valuable type-strain genomes for metagenomic binning, comparative biology and taxonomic classification.</title>
        <authorList>
            <person name="Goeker M."/>
        </authorList>
    </citation>
    <scope>NUCLEOTIDE SEQUENCE [LARGE SCALE GENOMIC DNA]</scope>
    <source>
        <strain evidence="9 10">DSM 28760</strain>
    </source>
</reference>
<protein>
    <submittedName>
        <fullName evidence="9">Lysophospholipase L1-like esterase</fullName>
    </submittedName>
</protein>
<comment type="subcellular location">
    <subcellularLocation>
        <location evidence="1">Periplasm</location>
    </subcellularLocation>
</comment>
<name>A0A7W5Z3L3_9HYPH</name>
<evidence type="ECO:0000256" key="1">
    <source>
        <dbReference type="ARBA" id="ARBA00004418"/>
    </source>
</evidence>
<keyword evidence="7" id="KW-1133">Transmembrane helix</keyword>
<evidence type="ECO:0000256" key="4">
    <source>
        <dbReference type="ARBA" id="ARBA00022729"/>
    </source>
</evidence>
<dbReference type="Pfam" id="PF16822">
    <property type="entry name" value="ALGX"/>
    <property type="match status" value="1"/>
</dbReference>
<feature type="transmembrane region" description="Helical" evidence="7">
    <location>
        <begin position="14"/>
        <end position="38"/>
    </location>
</feature>
<comment type="pathway">
    <text evidence="2">Glycan biosynthesis; alginate biosynthesis.</text>
</comment>
<sequence length="384" mass="42118">MAISRPAHSLPVRIYSYGLAGLLTLASVAGMAGILMSMTVQEDGAALRGENRRLGALPAIPHTAEEWNSFPRRFEAFVNDHFGLRTALVRTHTDISTALLNRLPTDQVVAGKDGWLFYAGEGALGLFQRAVSLDLDRLDAWRDQLSQRATALSARGVPYAFVIAPDKHTIYGENMPGYLRQGRNPSPHDQLVATATAHGLPVVDLRPDLTAAKTDARLYMRDDTHWNERGADVAYRTLMQHLGLQPLTLDADSFAMRPNGPGDLASMALIDRLEDVPSLRPEALPCVAKEVERVADQYGRAVISRTRCDGATGKLLFFRDSFGDALLPFLTASFGEVVAVADAPSTQDFLHMVKTELPDVVIEERVERHLRFPPRAIKAAATDE</sequence>
<evidence type="ECO:0000256" key="6">
    <source>
        <dbReference type="ARBA" id="ARBA00022841"/>
    </source>
</evidence>
<keyword evidence="10" id="KW-1185">Reference proteome</keyword>
<evidence type="ECO:0000256" key="3">
    <source>
        <dbReference type="ARBA" id="ARBA00022679"/>
    </source>
</evidence>
<evidence type="ECO:0000313" key="9">
    <source>
        <dbReference type="EMBL" id="MBB3808981.1"/>
    </source>
</evidence>
<keyword evidence="6" id="KW-0016">Alginate biosynthesis</keyword>
<evidence type="ECO:0000256" key="7">
    <source>
        <dbReference type="SAM" id="Phobius"/>
    </source>
</evidence>
<keyword evidence="7" id="KW-0812">Transmembrane</keyword>
<dbReference type="GO" id="GO:0042121">
    <property type="term" value="P:alginic acid biosynthetic process"/>
    <property type="evidence" value="ECO:0007669"/>
    <property type="project" value="UniProtKB-UniPathway"/>
</dbReference>
<evidence type="ECO:0000259" key="8">
    <source>
        <dbReference type="Pfam" id="PF16822"/>
    </source>
</evidence>
<organism evidence="9 10">
    <name type="scientific">Pseudochelatococcus contaminans</name>
    <dbReference type="NCBI Taxonomy" id="1538103"/>
    <lineage>
        <taxon>Bacteria</taxon>
        <taxon>Pseudomonadati</taxon>
        <taxon>Pseudomonadota</taxon>
        <taxon>Alphaproteobacteria</taxon>
        <taxon>Hyphomicrobiales</taxon>
        <taxon>Chelatococcaceae</taxon>
        <taxon>Pseudochelatococcus</taxon>
    </lineage>
</organism>
<dbReference type="EMBL" id="JACICC010000002">
    <property type="protein sequence ID" value="MBB3808981.1"/>
    <property type="molecule type" value="Genomic_DNA"/>
</dbReference>
<keyword evidence="7" id="KW-0472">Membrane</keyword>
<keyword evidence="3" id="KW-0808">Transferase</keyword>
<evidence type="ECO:0000313" key="10">
    <source>
        <dbReference type="Proteomes" id="UP000537592"/>
    </source>
</evidence>
<dbReference type="Gene3D" id="3.40.50.1110">
    <property type="entry name" value="SGNH hydrolase"/>
    <property type="match status" value="1"/>
</dbReference>
<evidence type="ECO:0000256" key="5">
    <source>
        <dbReference type="ARBA" id="ARBA00022764"/>
    </source>
</evidence>
<dbReference type="InterPro" id="IPR031811">
    <property type="entry name" value="ALGX/ALGJ_SGNH-like"/>
</dbReference>
<keyword evidence="5" id="KW-0574">Periplasm</keyword>
<proteinExistence type="predicted"/>
<dbReference type="AlphaFoldDB" id="A0A7W5Z3L3"/>
<dbReference type="SUPFAM" id="SSF52266">
    <property type="entry name" value="SGNH hydrolase"/>
    <property type="match status" value="1"/>
</dbReference>
<dbReference type="Proteomes" id="UP000537592">
    <property type="component" value="Unassembled WGS sequence"/>
</dbReference>
<dbReference type="GO" id="GO:0016788">
    <property type="term" value="F:hydrolase activity, acting on ester bonds"/>
    <property type="evidence" value="ECO:0007669"/>
    <property type="project" value="UniProtKB-ARBA"/>
</dbReference>
<dbReference type="GO" id="GO:0016740">
    <property type="term" value="F:transferase activity"/>
    <property type="evidence" value="ECO:0007669"/>
    <property type="project" value="UniProtKB-KW"/>
</dbReference>
<dbReference type="InterPro" id="IPR036514">
    <property type="entry name" value="SGNH_hydro_sf"/>
</dbReference>
<comment type="caution">
    <text evidence="9">The sequence shown here is derived from an EMBL/GenBank/DDBJ whole genome shotgun (WGS) entry which is preliminary data.</text>
</comment>
<dbReference type="UniPathway" id="UPA00286"/>
<evidence type="ECO:0000256" key="2">
    <source>
        <dbReference type="ARBA" id="ARBA00005182"/>
    </source>
</evidence>
<keyword evidence="4" id="KW-0732">Signal</keyword>
<dbReference type="GO" id="GO:0042597">
    <property type="term" value="C:periplasmic space"/>
    <property type="evidence" value="ECO:0007669"/>
    <property type="project" value="UniProtKB-SubCell"/>
</dbReference>
<feature type="domain" description="AlgX/AlgJ SGNH hydrolase-like" evidence="8">
    <location>
        <begin position="108"/>
        <end position="295"/>
    </location>
</feature>
<accession>A0A7W5Z3L3</accession>